<keyword evidence="4 6" id="KW-0378">Hydrolase</keyword>
<accession>A0A927MIP9</accession>
<evidence type="ECO:0000313" key="13">
    <source>
        <dbReference type="EMBL" id="MBE1491890.1"/>
    </source>
</evidence>
<feature type="binding site" evidence="9">
    <location>
        <position position="117"/>
    </location>
    <ligand>
        <name>Zn(2+)</name>
        <dbReference type="ChEBI" id="CHEBI:29105"/>
    </ligand>
</feature>
<dbReference type="PANTHER" id="PTHR36447:SF1">
    <property type="entry name" value="BETA-GALACTOSIDASE GANA"/>
    <property type="match status" value="1"/>
</dbReference>
<dbReference type="InterPro" id="IPR013780">
    <property type="entry name" value="Glyco_hydro_b"/>
</dbReference>
<dbReference type="Proteomes" id="UP000649753">
    <property type="component" value="Unassembled WGS sequence"/>
</dbReference>
<evidence type="ECO:0000256" key="1">
    <source>
        <dbReference type="ARBA" id="ARBA00001412"/>
    </source>
</evidence>
<dbReference type="EC" id="3.2.1.23" evidence="3 6"/>
<keyword evidence="9" id="KW-0479">Metal-binding</keyword>
<feature type="binding site" evidence="8">
    <location>
        <position position="316"/>
    </location>
    <ligand>
        <name>substrate</name>
    </ligand>
</feature>
<evidence type="ECO:0000256" key="6">
    <source>
        <dbReference type="PIRNR" id="PIRNR001084"/>
    </source>
</evidence>
<feature type="active site" description="Nucleophile" evidence="7">
    <location>
        <position position="308"/>
    </location>
</feature>
<dbReference type="PIRSF" id="PIRSF001084">
    <property type="entry name" value="B-galactosidase"/>
    <property type="match status" value="1"/>
</dbReference>
<comment type="similarity">
    <text evidence="2 6">Belongs to the glycosyl hydrolase 42 family.</text>
</comment>
<evidence type="ECO:0000259" key="11">
    <source>
        <dbReference type="Pfam" id="PF08532"/>
    </source>
</evidence>
<dbReference type="PANTHER" id="PTHR36447">
    <property type="entry name" value="BETA-GALACTOSIDASE GANA"/>
    <property type="match status" value="1"/>
</dbReference>
<dbReference type="Pfam" id="PF08532">
    <property type="entry name" value="Glyco_hydro_42M"/>
    <property type="match status" value="1"/>
</dbReference>
<dbReference type="InterPro" id="IPR013529">
    <property type="entry name" value="Glyco_hydro_42_N"/>
</dbReference>
<evidence type="ECO:0000256" key="7">
    <source>
        <dbReference type="PIRSR" id="PIRSR001084-1"/>
    </source>
</evidence>
<organism evidence="13 14">
    <name type="scientific">Plantactinospora soyae</name>
    <dbReference type="NCBI Taxonomy" id="1544732"/>
    <lineage>
        <taxon>Bacteria</taxon>
        <taxon>Bacillati</taxon>
        <taxon>Actinomycetota</taxon>
        <taxon>Actinomycetes</taxon>
        <taxon>Micromonosporales</taxon>
        <taxon>Micromonosporaceae</taxon>
        <taxon>Plantactinospora</taxon>
    </lineage>
</organism>
<keyword evidence="9" id="KW-0862">Zinc</keyword>
<proteinExistence type="inferred from homology"/>
<gene>
    <name evidence="13" type="ORF">H4W31_007528</name>
</gene>
<dbReference type="Pfam" id="PF02449">
    <property type="entry name" value="Glyco_hydro_42"/>
    <property type="match status" value="1"/>
</dbReference>
<evidence type="ECO:0000256" key="4">
    <source>
        <dbReference type="ARBA" id="ARBA00022801"/>
    </source>
</evidence>
<sequence>MAFDIPALRGLAFGGDYSAEQWPEEVWTDDVRLMKIAGVNLATVGVFSWAMLETAPGRYDFDWLDRLLDLLARHGIAADLATATAAPPPWFSHAHSESLPVGPDGTRLWYGSRQSFCPSSPAYRDAAAALVEQLGTRYAGHPALAMWHVNNEYGCHVARCWCDTSAEAFRGWLRDRYDSLDALNTAWGTAFWSQRYTDWEQVLPPRQTPSFANPTQQLDFHRFSSRELLDCYRAERDILRRLSPGVPVTTNFLVDRWSVDFWAWAGEVDLVAMDHYLTAGRVDPYADLALIADLARSLAGGRPWALMEHATSAVNWQPRNLAKPPGRLRRDSLGHVARGADSVLYFQWRASRSGAEKWHSGMVPHAGTDTKVWREVVALGSELDGLAEVVGSEVIAEVAVLLDWSSIWAQRHPSQPSVDADPIGCIEQWHAALRAATVTCDFAPPGGDLGRYRLVLLPALHLVSEADAANLVAYVAEGGTVLVGPYAGVVDEHDQIRLGGYGAWRELLGVRVEEFFPLDVGATVALSDGGTGRVWTELATADQAEVLVSYADGPLAGGPALTRHQYGRGTAYYLGTHLDDPALRALLTRLAVDAGLTPILATPPPGVEAVQRRHPDGRRYTFLANDTDAPVEVPVDGSILTGAARVPDGIQIPPHGLAVLRDRC</sequence>
<dbReference type="InterPro" id="IPR013738">
    <property type="entry name" value="Beta_galactosidase_Trimer"/>
</dbReference>
<reference evidence="13" key="1">
    <citation type="submission" date="2020-10" db="EMBL/GenBank/DDBJ databases">
        <title>Sequencing the genomes of 1000 actinobacteria strains.</title>
        <authorList>
            <person name="Klenk H.-P."/>
        </authorList>
    </citation>
    <scope>NUCLEOTIDE SEQUENCE</scope>
    <source>
        <strain evidence="13">DSM 46832</strain>
    </source>
</reference>
<evidence type="ECO:0000256" key="9">
    <source>
        <dbReference type="PIRSR" id="PIRSR001084-3"/>
    </source>
</evidence>
<evidence type="ECO:0000256" key="2">
    <source>
        <dbReference type="ARBA" id="ARBA00005940"/>
    </source>
</evidence>
<dbReference type="GO" id="GO:0009341">
    <property type="term" value="C:beta-galactosidase complex"/>
    <property type="evidence" value="ECO:0007669"/>
    <property type="project" value="InterPro"/>
</dbReference>
<keyword evidence="5 6" id="KW-0326">Glycosidase</keyword>
<dbReference type="InterPro" id="IPR029062">
    <property type="entry name" value="Class_I_gatase-like"/>
</dbReference>
<dbReference type="EMBL" id="JADBEB010000001">
    <property type="protein sequence ID" value="MBE1491890.1"/>
    <property type="molecule type" value="Genomic_DNA"/>
</dbReference>
<feature type="domain" description="Beta-galactosidase C-terminal" evidence="12">
    <location>
        <begin position="610"/>
        <end position="661"/>
    </location>
</feature>
<dbReference type="RefSeq" id="WP_192770877.1">
    <property type="nucleotide sequence ID" value="NZ_JADBEB010000001.1"/>
</dbReference>
<feature type="active site" description="Proton donor" evidence="7">
    <location>
        <position position="152"/>
    </location>
</feature>
<dbReference type="CDD" id="cd03143">
    <property type="entry name" value="A4_beta-galactosidase_middle_domain"/>
    <property type="match status" value="1"/>
</dbReference>
<dbReference type="Gene3D" id="3.40.50.880">
    <property type="match status" value="1"/>
</dbReference>
<dbReference type="SUPFAM" id="SSF52317">
    <property type="entry name" value="Class I glutamine amidotransferase-like"/>
    <property type="match status" value="1"/>
</dbReference>
<name>A0A927MIP9_9ACTN</name>
<evidence type="ECO:0000313" key="14">
    <source>
        <dbReference type="Proteomes" id="UP000649753"/>
    </source>
</evidence>
<feature type="binding site" evidence="8">
    <location>
        <position position="151"/>
    </location>
    <ligand>
        <name>substrate</name>
    </ligand>
</feature>
<evidence type="ECO:0000256" key="5">
    <source>
        <dbReference type="ARBA" id="ARBA00023295"/>
    </source>
</evidence>
<evidence type="ECO:0000259" key="12">
    <source>
        <dbReference type="Pfam" id="PF08533"/>
    </source>
</evidence>
<feature type="domain" description="Beta-galactosidase trimerisation" evidence="11">
    <location>
        <begin position="396"/>
        <end position="596"/>
    </location>
</feature>
<dbReference type="Gene3D" id="2.60.40.1180">
    <property type="entry name" value="Golgi alpha-mannosidase II"/>
    <property type="match status" value="1"/>
</dbReference>
<evidence type="ECO:0000256" key="3">
    <source>
        <dbReference type="ARBA" id="ARBA00012756"/>
    </source>
</evidence>
<feature type="domain" description="Glycoside hydrolase family 42 N-terminal" evidence="10">
    <location>
        <begin position="16"/>
        <end position="384"/>
    </location>
</feature>
<keyword evidence="14" id="KW-1185">Reference proteome</keyword>
<dbReference type="GO" id="GO:0004565">
    <property type="term" value="F:beta-galactosidase activity"/>
    <property type="evidence" value="ECO:0007669"/>
    <property type="project" value="UniProtKB-EC"/>
</dbReference>
<dbReference type="InterPro" id="IPR003476">
    <property type="entry name" value="Glyco_hydro_42"/>
</dbReference>
<dbReference type="SUPFAM" id="SSF51445">
    <property type="entry name" value="(Trans)glycosidases"/>
    <property type="match status" value="1"/>
</dbReference>
<feature type="binding site" evidence="9">
    <location>
        <position position="162"/>
    </location>
    <ligand>
        <name>Zn(2+)</name>
        <dbReference type="ChEBI" id="CHEBI:29105"/>
    </ligand>
</feature>
<comment type="caution">
    <text evidence="13">The sequence shown here is derived from an EMBL/GenBank/DDBJ whole genome shotgun (WGS) entry which is preliminary data.</text>
</comment>
<dbReference type="GO" id="GO:0006012">
    <property type="term" value="P:galactose metabolic process"/>
    <property type="evidence" value="ECO:0007669"/>
    <property type="project" value="InterPro"/>
</dbReference>
<dbReference type="Pfam" id="PF08533">
    <property type="entry name" value="Glyco_hydro_42C"/>
    <property type="match status" value="1"/>
</dbReference>
<dbReference type="InterPro" id="IPR013739">
    <property type="entry name" value="Beta_galactosidase_C"/>
</dbReference>
<feature type="binding site" evidence="8">
    <location>
        <position position="113"/>
    </location>
    <ligand>
        <name>substrate</name>
    </ligand>
</feature>
<comment type="catalytic activity">
    <reaction evidence="1 6">
        <text>Hydrolysis of terminal non-reducing beta-D-galactose residues in beta-D-galactosides.</text>
        <dbReference type="EC" id="3.2.1.23"/>
    </reaction>
</comment>
<evidence type="ECO:0000259" key="10">
    <source>
        <dbReference type="Pfam" id="PF02449"/>
    </source>
</evidence>
<dbReference type="InterPro" id="IPR017853">
    <property type="entry name" value="GH"/>
</dbReference>
<feature type="binding site" evidence="9">
    <location>
        <position position="160"/>
    </location>
    <ligand>
        <name>Zn(2+)</name>
        <dbReference type="ChEBI" id="CHEBI:29105"/>
    </ligand>
</feature>
<evidence type="ECO:0000256" key="8">
    <source>
        <dbReference type="PIRSR" id="PIRSR001084-2"/>
    </source>
</evidence>
<protein>
    <recommendedName>
        <fullName evidence="3 6">Beta-galactosidase</fullName>
        <shortName evidence="6">Beta-gal</shortName>
        <ecNumber evidence="3 6">3.2.1.23</ecNumber>
    </recommendedName>
</protein>
<dbReference type="GO" id="GO:0046872">
    <property type="term" value="F:metal ion binding"/>
    <property type="evidence" value="ECO:0007669"/>
    <property type="project" value="UniProtKB-KW"/>
</dbReference>
<dbReference type="Gene3D" id="3.20.20.80">
    <property type="entry name" value="Glycosidases"/>
    <property type="match status" value="1"/>
</dbReference>
<dbReference type="AlphaFoldDB" id="A0A927MIP9"/>